<evidence type="ECO:0000256" key="7">
    <source>
        <dbReference type="SAM" id="MobiDB-lite"/>
    </source>
</evidence>
<evidence type="ECO:0000256" key="4">
    <source>
        <dbReference type="ARBA" id="ARBA00023125"/>
    </source>
</evidence>
<keyword evidence="2 6" id="KW-0547">Nucleotide-binding</keyword>
<dbReference type="RefSeq" id="WP_092709627.1">
    <property type="nucleotide sequence ID" value="NZ_FMAG01000002.1"/>
</dbReference>
<comment type="subunit">
    <text evidence="5">Homohexamer. Forms a ring that surrounds DNA.</text>
</comment>
<dbReference type="Gene3D" id="3.40.50.300">
    <property type="entry name" value="P-loop containing nucleotide triphosphate hydrolases"/>
    <property type="match status" value="1"/>
</dbReference>
<name>A0A1C3UWB8_9HYPH</name>
<organism evidence="9 10">
    <name type="scientific">Rhizobium multihospitium</name>
    <dbReference type="NCBI Taxonomy" id="410764"/>
    <lineage>
        <taxon>Bacteria</taxon>
        <taxon>Pseudomonadati</taxon>
        <taxon>Pseudomonadota</taxon>
        <taxon>Alphaproteobacteria</taxon>
        <taxon>Hyphomicrobiales</taxon>
        <taxon>Rhizobiaceae</taxon>
        <taxon>Rhizobium/Agrobacterium group</taxon>
        <taxon>Rhizobium</taxon>
    </lineage>
</organism>
<dbReference type="SMART" id="SM00843">
    <property type="entry name" value="Ftsk_gamma"/>
    <property type="match status" value="1"/>
</dbReference>
<evidence type="ECO:0000256" key="5">
    <source>
        <dbReference type="ARBA" id="ARBA00025923"/>
    </source>
</evidence>
<evidence type="ECO:0000256" key="3">
    <source>
        <dbReference type="ARBA" id="ARBA00022840"/>
    </source>
</evidence>
<feature type="binding site" evidence="6">
    <location>
        <begin position="634"/>
        <end position="641"/>
    </location>
    <ligand>
        <name>ATP</name>
        <dbReference type="ChEBI" id="CHEBI:30616"/>
    </ligand>
</feature>
<feature type="region of interest" description="Disordered" evidence="7">
    <location>
        <begin position="973"/>
        <end position="994"/>
    </location>
</feature>
<dbReference type="InterPro" id="IPR036390">
    <property type="entry name" value="WH_DNA-bd_sf"/>
</dbReference>
<feature type="region of interest" description="Disordered" evidence="7">
    <location>
        <begin position="1"/>
        <end position="34"/>
    </location>
</feature>
<dbReference type="Pfam" id="PF17854">
    <property type="entry name" value="FtsK_alpha"/>
    <property type="match status" value="1"/>
</dbReference>
<dbReference type="InterPro" id="IPR018541">
    <property type="entry name" value="Ftsk_gamma"/>
</dbReference>
<protein>
    <submittedName>
        <fullName evidence="9">DNA segregation ATPase FtsK/SpoIIIE, S-DNA-T family</fullName>
    </submittedName>
</protein>
<dbReference type="PROSITE" id="PS50901">
    <property type="entry name" value="FTSK"/>
    <property type="match status" value="1"/>
</dbReference>
<dbReference type="Gene3D" id="1.10.10.10">
    <property type="entry name" value="Winged helix-like DNA-binding domain superfamily/Winged helix DNA-binding domain"/>
    <property type="match status" value="1"/>
</dbReference>
<dbReference type="GO" id="GO:0005524">
    <property type="term" value="F:ATP binding"/>
    <property type="evidence" value="ECO:0007669"/>
    <property type="project" value="UniProtKB-UniRule"/>
</dbReference>
<dbReference type="SUPFAM" id="SSF52540">
    <property type="entry name" value="P-loop containing nucleoside triphosphate hydrolases"/>
    <property type="match status" value="1"/>
</dbReference>
<dbReference type="InterPro" id="IPR041027">
    <property type="entry name" value="FtsK_alpha"/>
</dbReference>
<dbReference type="Gene3D" id="3.30.980.40">
    <property type="match status" value="1"/>
</dbReference>
<dbReference type="InterPro" id="IPR027417">
    <property type="entry name" value="P-loop_NTPase"/>
</dbReference>
<sequence>MRLSRTTLSNASQGVQPEGDLDPEQAAEEARRAEQIAARRAFLEEKIRNAREAKRKAEEQRRAEEKRLADEVRKRTAAAPPPVVEALQSAAVTSEQEMPVLPQGISAEDLASPGWQNAFLMGPNVRFTRTRENEIISRRPPAEPKPEIRPQASAHAAIRVMEPPVVIVAPVAPAATIVVPPMRQDEFHLPPLEDMPLVVDGYIPTVIQNSPATEPDALEMTVIATAFSKAPAIALDASPVQSSVPESLAAPVVESRLVHLSDFAFWDAMPFDGEFVSALKGEPKQPTTSPKPEVDAESIIAKFRVVECRRLVAAVEAQPVVVLSPAVEVAAPAKSASSLLAADLSNPAMDELAALEAVVLAPAIEETLAVAEAPPAEQQTAAEPAETFVPPAFVTAVYGAETAPAVETRPAPVMVVAPMPAKVAAPAAAEPVAKAAPIVPAVEAAAKRLIDAPPSPISPRRPVSLTPPEWRPIARTADGEYELPPRELLQEPVARSGVIMTQETLEQNAGLLESVLEDFGVKGEIIHVRPGPVVTLYEFEPAPGVKSSRVINLADDIARSMSALSARVAVVPGRNVIGIELPNVNRETVYFREMIDSPDFEKSGYKLALGLGKTIGGEPVIAELAKMPHLLVAGTTGSGKSVAINTMILSLLYRMTPEQCRLIMVDPKMLELSVYDGIPHLLTPVVTDPKKAVMALKWAVREMEDRYKKMSRLGVRNIDGYNSRVASAKEKGETIHVMVQTGFDKGTGAPIEESQEMDLTPMPYIVVIVDEMADLMMVAGKEIEGAIQRLAQMARAAGIHLIMATQRPSVDVITGTIKANFPTRISFQVTSKIDSRTILGEQGAEQLLGQGDMLHMAGGGRISRVHGPFVSDEEVEKVVAHLKLQGRPEYLDTVTADEDEEDEEEDTAVFDKGAIASEDGDDLYEQAIKVVMRDKKCSTSYIQRRLGIGYNRAASLVERMEKDGLVGPANHVGKREIITGNRNGGGNSGQDDFD</sequence>
<feature type="compositionally biased region" description="Basic and acidic residues" evidence="7">
    <location>
        <begin position="51"/>
        <end position="74"/>
    </location>
</feature>
<dbReference type="InterPro" id="IPR050206">
    <property type="entry name" value="FtsK/SpoIIIE/SftA"/>
</dbReference>
<dbReference type="AlphaFoldDB" id="A0A1C3UWB8"/>
<evidence type="ECO:0000256" key="1">
    <source>
        <dbReference type="ARBA" id="ARBA00006474"/>
    </source>
</evidence>
<dbReference type="SUPFAM" id="SSF46785">
    <property type="entry name" value="Winged helix' DNA-binding domain"/>
    <property type="match status" value="1"/>
</dbReference>
<keyword evidence="10" id="KW-1185">Reference proteome</keyword>
<dbReference type="Pfam" id="PF09397">
    <property type="entry name" value="FtsK_gamma"/>
    <property type="match status" value="1"/>
</dbReference>
<dbReference type="GO" id="GO:0003677">
    <property type="term" value="F:DNA binding"/>
    <property type="evidence" value="ECO:0007669"/>
    <property type="project" value="UniProtKB-KW"/>
</dbReference>
<dbReference type="Pfam" id="PF01580">
    <property type="entry name" value="FtsK_SpoIIIE"/>
    <property type="match status" value="1"/>
</dbReference>
<feature type="region of interest" description="Disordered" evidence="7">
    <location>
        <begin position="51"/>
        <end position="81"/>
    </location>
</feature>
<dbReference type="CDD" id="cd01127">
    <property type="entry name" value="TrwB_TraG_TraD_VirD4"/>
    <property type="match status" value="1"/>
</dbReference>
<dbReference type="Proteomes" id="UP000199101">
    <property type="component" value="Unassembled WGS sequence"/>
</dbReference>
<dbReference type="OrthoDB" id="9807790at2"/>
<keyword evidence="4" id="KW-0238">DNA-binding</keyword>
<comment type="similarity">
    <text evidence="1">Belongs to the FtsK/SpoIIIE/SftA family.</text>
</comment>
<proteinExistence type="inferred from homology"/>
<keyword evidence="3 6" id="KW-0067">ATP-binding</keyword>
<dbReference type="EMBL" id="FMAG01000002">
    <property type="protein sequence ID" value="SCB19826.1"/>
    <property type="molecule type" value="Genomic_DNA"/>
</dbReference>
<evidence type="ECO:0000256" key="6">
    <source>
        <dbReference type="PROSITE-ProRule" id="PRU00289"/>
    </source>
</evidence>
<dbReference type="InterPro" id="IPR002543">
    <property type="entry name" value="FtsK_dom"/>
</dbReference>
<evidence type="ECO:0000313" key="9">
    <source>
        <dbReference type="EMBL" id="SCB19826.1"/>
    </source>
</evidence>
<gene>
    <name evidence="9" type="ORF">GA0061103_2758</name>
</gene>
<feature type="compositionally biased region" description="Polar residues" evidence="7">
    <location>
        <begin position="1"/>
        <end position="15"/>
    </location>
</feature>
<dbReference type="STRING" id="410764.GA0061103_2758"/>
<evidence type="ECO:0000259" key="8">
    <source>
        <dbReference type="PROSITE" id="PS50901"/>
    </source>
</evidence>
<reference evidence="10" key="1">
    <citation type="submission" date="2016-08" db="EMBL/GenBank/DDBJ databases">
        <authorList>
            <person name="Varghese N."/>
            <person name="Submissions Spin"/>
        </authorList>
    </citation>
    <scope>NUCLEOTIDE SEQUENCE [LARGE SCALE GENOMIC DNA]</scope>
    <source>
        <strain evidence="10">HAMBI 2975</strain>
    </source>
</reference>
<evidence type="ECO:0000256" key="2">
    <source>
        <dbReference type="ARBA" id="ARBA00022741"/>
    </source>
</evidence>
<feature type="domain" description="FtsK" evidence="8">
    <location>
        <begin position="617"/>
        <end position="836"/>
    </location>
</feature>
<evidence type="ECO:0000313" key="10">
    <source>
        <dbReference type="Proteomes" id="UP000199101"/>
    </source>
</evidence>
<accession>A0A1C3UWB8</accession>
<dbReference type="PANTHER" id="PTHR22683">
    <property type="entry name" value="SPORULATION PROTEIN RELATED"/>
    <property type="match status" value="1"/>
</dbReference>
<dbReference type="InterPro" id="IPR036388">
    <property type="entry name" value="WH-like_DNA-bd_sf"/>
</dbReference>
<dbReference type="PANTHER" id="PTHR22683:SF41">
    <property type="entry name" value="DNA TRANSLOCASE FTSK"/>
    <property type="match status" value="1"/>
</dbReference>